<name>A0ABN9Y7E4_9DINO</name>
<reference evidence="1" key="1">
    <citation type="submission" date="2023-10" db="EMBL/GenBank/DDBJ databases">
        <authorList>
            <person name="Chen Y."/>
            <person name="Shah S."/>
            <person name="Dougan E. K."/>
            <person name="Thang M."/>
            <person name="Chan C."/>
        </authorList>
    </citation>
    <scope>NUCLEOTIDE SEQUENCE [LARGE SCALE GENOMIC DNA]</scope>
</reference>
<comment type="caution">
    <text evidence="1">The sequence shown here is derived from an EMBL/GenBank/DDBJ whole genome shotgun (WGS) entry which is preliminary data.</text>
</comment>
<organism evidence="1 2">
    <name type="scientific">Prorocentrum cordatum</name>
    <dbReference type="NCBI Taxonomy" id="2364126"/>
    <lineage>
        <taxon>Eukaryota</taxon>
        <taxon>Sar</taxon>
        <taxon>Alveolata</taxon>
        <taxon>Dinophyceae</taxon>
        <taxon>Prorocentrales</taxon>
        <taxon>Prorocentraceae</taxon>
        <taxon>Prorocentrum</taxon>
    </lineage>
</organism>
<feature type="non-terminal residue" evidence="1">
    <location>
        <position position="209"/>
    </location>
</feature>
<evidence type="ECO:0000313" key="1">
    <source>
        <dbReference type="EMBL" id="CAK0906551.1"/>
    </source>
</evidence>
<protein>
    <submittedName>
        <fullName evidence="1">Uncharacterized protein</fullName>
    </submittedName>
</protein>
<proteinExistence type="predicted"/>
<dbReference type="Proteomes" id="UP001189429">
    <property type="component" value="Unassembled WGS sequence"/>
</dbReference>
<evidence type="ECO:0000313" key="2">
    <source>
        <dbReference type="Proteomes" id="UP001189429"/>
    </source>
</evidence>
<gene>
    <name evidence="1" type="ORF">PCOR1329_LOCUS81827</name>
</gene>
<dbReference type="EMBL" id="CAUYUJ010021709">
    <property type="protein sequence ID" value="CAK0906551.1"/>
    <property type="molecule type" value="Genomic_DNA"/>
</dbReference>
<keyword evidence="2" id="KW-1185">Reference proteome</keyword>
<accession>A0ABN9Y7E4</accession>
<sequence length="209" mass="22371">MLDAKRSMVIALIDDPEPGPHLYQVKAAVTSEENATAVCQLDDDDRQLSLIRLPGKIVTGPSRCSGPASVTEDTWTEIPGLSVTVEVSGAHDKVLVVYNTNFNPSEFKYEAYFTLFRTSDHAGARNLGHPHAGLHCVASAASASSEYPVGMLTDAPGVGRHTYSVHARTCRCEDQVHPPEIEVGPDGQIAAVQLGTRTNTSTLGDEMAK</sequence>